<name>A0A250ISZ5_9BACT</name>
<dbReference type="Proteomes" id="UP000217289">
    <property type="component" value="Chromosome"/>
</dbReference>
<dbReference type="EMBL" id="CP022163">
    <property type="protein sequence ID" value="ATB34388.1"/>
    <property type="molecule type" value="Genomic_DNA"/>
</dbReference>
<gene>
    <name evidence="1" type="ORF">MEBOL_007890</name>
</gene>
<evidence type="ECO:0000313" key="2">
    <source>
        <dbReference type="Proteomes" id="UP000217289"/>
    </source>
</evidence>
<accession>A0A250ISZ5</accession>
<dbReference type="KEGG" id="mbd:MEBOL_007890"/>
<dbReference type="OrthoDB" id="5521692at2"/>
<dbReference type="RefSeq" id="WP_157823975.1">
    <property type="nucleotide sequence ID" value="NZ_CP022163.1"/>
</dbReference>
<organism evidence="1 2">
    <name type="scientific">Melittangium boletus DSM 14713</name>
    <dbReference type="NCBI Taxonomy" id="1294270"/>
    <lineage>
        <taxon>Bacteria</taxon>
        <taxon>Pseudomonadati</taxon>
        <taxon>Myxococcota</taxon>
        <taxon>Myxococcia</taxon>
        <taxon>Myxococcales</taxon>
        <taxon>Cystobacterineae</taxon>
        <taxon>Archangiaceae</taxon>
        <taxon>Melittangium</taxon>
    </lineage>
</organism>
<sequence>MPLSAKDLLSIARDYWRPDKHFNYRPENSPEEEKFLDLWELELKKMDPWRAFLRDLGESLPDFNIGNATATCDACFRCSVYPKAEGKPQPRRWVVVGCLSILAPVYTIYGVQYSGTGGERIVGIFDSLPPEMQAPAEIVAKRMEVTFGVSVLSRELAETPIPLIVEPKEPPNTTLFHALFISQPERVP</sequence>
<keyword evidence="2" id="KW-1185">Reference proteome</keyword>
<evidence type="ECO:0000313" key="1">
    <source>
        <dbReference type="EMBL" id="ATB34388.1"/>
    </source>
</evidence>
<dbReference type="AlphaFoldDB" id="A0A250ISZ5"/>
<protein>
    <submittedName>
        <fullName evidence="1">Uncharacterized protein</fullName>
    </submittedName>
</protein>
<proteinExistence type="predicted"/>
<reference evidence="1 2" key="1">
    <citation type="submission" date="2017-06" db="EMBL/GenBank/DDBJ databases">
        <authorList>
            <person name="Kim H.J."/>
            <person name="Triplett B.A."/>
        </authorList>
    </citation>
    <scope>NUCLEOTIDE SEQUENCE [LARGE SCALE GENOMIC DNA]</scope>
    <source>
        <strain evidence="1 2">DSM 14713</strain>
    </source>
</reference>